<dbReference type="AlphaFoldDB" id="A0A0F8ZGD1"/>
<accession>A0A0F8ZGD1</accession>
<reference evidence="1" key="1">
    <citation type="journal article" date="2015" name="Nature">
        <title>Complex archaea that bridge the gap between prokaryotes and eukaryotes.</title>
        <authorList>
            <person name="Spang A."/>
            <person name="Saw J.H."/>
            <person name="Jorgensen S.L."/>
            <person name="Zaremba-Niedzwiedzka K."/>
            <person name="Martijn J."/>
            <person name="Lind A.E."/>
            <person name="van Eijk R."/>
            <person name="Schleper C."/>
            <person name="Guy L."/>
            <person name="Ettema T.J."/>
        </authorList>
    </citation>
    <scope>NUCLEOTIDE SEQUENCE</scope>
</reference>
<gene>
    <name evidence="1" type="ORF">LCGC14_2698770</name>
</gene>
<organism evidence="1">
    <name type="scientific">marine sediment metagenome</name>
    <dbReference type="NCBI Taxonomy" id="412755"/>
    <lineage>
        <taxon>unclassified sequences</taxon>
        <taxon>metagenomes</taxon>
        <taxon>ecological metagenomes</taxon>
    </lineage>
</organism>
<sequence length="76" mass="8808">MINVEEPWQLDVYHGELSFDDGRFILAAHGAGQEIGVDMKNKEDHAGRFSRFRSMEKQLRYVIVKSNRSLQRRATA</sequence>
<evidence type="ECO:0000313" key="1">
    <source>
        <dbReference type="EMBL" id="KKK92852.1"/>
    </source>
</evidence>
<name>A0A0F8ZGD1_9ZZZZ</name>
<dbReference type="EMBL" id="LAZR01048030">
    <property type="protein sequence ID" value="KKK92852.1"/>
    <property type="molecule type" value="Genomic_DNA"/>
</dbReference>
<protein>
    <submittedName>
        <fullName evidence="1">Uncharacterized protein</fullName>
    </submittedName>
</protein>
<proteinExistence type="predicted"/>
<comment type="caution">
    <text evidence="1">The sequence shown here is derived from an EMBL/GenBank/DDBJ whole genome shotgun (WGS) entry which is preliminary data.</text>
</comment>